<dbReference type="PANTHER" id="PTHR35008">
    <property type="entry name" value="BLL4482 PROTEIN-RELATED"/>
    <property type="match status" value="1"/>
</dbReference>
<dbReference type="SUPFAM" id="SSF46626">
    <property type="entry name" value="Cytochrome c"/>
    <property type="match status" value="1"/>
</dbReference>
<dbReference type="InterPro" id="IPR051459">
    <property type="entry name" value="Cytochrome_c-type_DH"/>
</dbReference>
<dbReference type="EMBL" id="SIRT01000006">
    <property type="protein sequence ID" value="TBN03650.1"/>
    <property type="molecule type" value="Genomic_DNA"/>
</dbReference>
<dbReference type="AlphaFoldDB" id="A0A4Q9FJF6"/>
<dbReference type="PANTHER" id="PTHR35008:SF8">
    <property type="entry name" value="ALCOHOL DEHYDROGENASE CYTOCHROME C SUBUNIT"/>
    <property type="match status" value="1"/>
</dbReference>
<name>A0A4Q9FJF6_9FLAO</name>
<evidence type="ECO:0000256" key="3">
    <source>
        <dbReference type="ARBA" id="ARBA00023004"/>
    </source>
</evidence>
<dbReference type="InterPro" id="IPR036909">
    <property type="entry name" value="Cyt_c-like_dom_sf"/>
</dbReference>
<dbReference type="GO" id="GO:0009055">
    <property type="term" value="F:electron transfer activity"/>
    <property type="evidence" value="ECO:0007669"/>
    <property type="project" value="InterPro"/>
</dbReference>
<evidence type="ECO:0000259" key="5">
    <source>
        <dbReference type="PROSITE" id="PS51007"/>
    </source>
</evidence>
<dbReference type="Pfam" id="PF00034">
    <property type="entry name" value="Cytochrom_C"/>
    <property type="match status" value="1"/>
</dbReference>
<dbReference type="GO" id="GO:0020037">
    <property type="term" value="F:heme binding"/>
    <property type="evidence" value="ECO:0007669"/>
    <property type="project" value="InterPro"/>
</dbReference>
<keyword evidence="1 4" id="KW-0349">Heme</keyword>
<evidence type="ECO:0000313" key="7">
    <source>
        <dbReference type="Proteomes" id="UP000291142"/>
    </source>
</evidence>
<dbReference type="InterPro" id="IPR009056">
    <property type="entry name" value="Cyt_c-like_dom"/>
</dbReference>
<sequence length="135" mass="15003">MKIFLLIVFSGLTIFGAVTITQQDSLQESITRGQEIYTDFCINCHMANGEGVEKTYPPLAKSDYLQNNREASIRAIKYGQRGEITVNGKAYNGNMTPMGLDDKEVADVMNFINNSWGNSNTKIVTEEEVAAVKKQ</sequence>
<keyword evidence="7" id="KW-1185">Reference proteome</keyword>
<dbReference type="PROSITE" id="PS51007">
    <property type="entry name" value="CYTC"/>
    <property type="match status" value="1"/>
</dbReference>
<proteinExistence type="predicted"/>
<keyword evidence="2 4" id="KW-0479">Metal-binding</keyword>
<dbReference type="Gene3D" id="1.10.760.10">
    <property type="entry name" value="Cytochrome c-like domain"/>
    <property type="match status" value="1"/>
</dbReference>
<dbReference type="RefSeq" id="WP_130964218.1">
    <property type="nucleotide sequence ID" value="NZ_SIRT01000006.1"/>
</dbReference>
<keyword evidence="3 4" id="KW-0408">Iron</keyword>
<comment type="caution">
    <text evidence="6">The sequence shown here is derived from an EMBL/GenBank/DDBJ whole genome shotgun (WGS) entry which is preliminary data.</text>
</comment>
<evidence type="ECO:0000256" key="1">
    <source>
        <dbReference type="ARBA" id="ARBA00022617"/>
    </source>
</evidence>
<organism evidence="6 7">
    <name type="scientific">Hyunsoonleella flava</name>
    <dbReference type="NCBI Taxonomy" id="2527939"/>
    <lineage>
        <taxon>Bacteria</taxon>
        <taxon>Pseudomonadati</taxon>
        <taxon>Bacteroidota</taxon>
        <taxon>Flavobacteriia</taxon>
        <taxon>Flavobacteriales</taxon>
        <taxon>Flavobacteriaceae</taxon>
    </lineage>
</organism>
<accession>A0A4Q9FJF6</accession>
<reference evidence="6 7" key="1">
    <citation type="submission" date="2019-02" db="EMBL/GenBank/DDBJ databases">
        <title>Hyunsoonleella sp., isolated from marine sediment.</title>
        <authorList>
            <person name="Liu B.-T."/>
        </authorList>
    </citation>
    <scope>NUCLEOTIDE SEQUENCE [LARGE SCALE GENOMIC DNA]</scope>
    <source>
        <strain evidence="6 7">T58</strain>
    </source>
</reference>
<dbReference type="OrthoDB" id="9811395at2"/>
<gene>
    <name evidence="6" type="ORF">EYD45_09025</name>
</gene>
<evidence type="ECO:0000313" key="6">
    <source>
        <dbReference type="EMBL" id="TBN03650.1"/>
    </source>
</evidence>
<evidence type="ECO:0000256" key="4">
    <source>
        <dbReference type="PROSITE-ProRule" id="PRU00433"/>
    </source>
</evidence>
<protein>
    <submittedName>
        <fullName evidence="6">Cytochrome c</fullName>
    </submittedName>
</protein>
<dbReference type="GO" id="GO:0046872">
    <property type="term" value="F:metal ion binding"/>
    <property type="evidence" value="ECO:0007669"/>
    <property type="project" value="UniProtKB-KW"/>
</dbReference>
<dbReference type="Proteomes" id="UP000291142">
    <property type="component" value="Unassembled WGS sequence"/>
</dbReference>
<evidence type="ECO:0000256" key="2">
    <source>
        <dbReference type="ARBA" id="ARBA00022723"/>
    </source>
</evidence>
<feature type="domain" description="Cytochrome c" evidence="5">
    <location>
        <begin position="28"/>
        <end position="116"/>
    </location>
</feature>